<sequence>MIQHTIVFSFTDRQAEEQDAFIAEIRSICLDSGLATDFVSTRHIAAPTDEYARVFVSSAMVRMTCESLKTLEQLAVSAPLLGFQHREQDRKPYGVVWINHAPLA</sequence>
<keyword evidence="2" id="KW-1185">Reference proteome</keyword>
<dbReference type="RefSeq" id="WP_203586031.1">
    <property type="nucleotide sequence ID" value="NZ_JACDTW010000004.1"/>
</dbReference>
<dbReference type="EMBL" id="BMGP01000005">
    <property type="protein sequence ID" value="GGF34595.1"/>
    <property type="molecule type" value="Genomic_DNA"/>
</dbReference>
<reference evidence="1 2" key="1">
    <citation type="journal article" date="2014" name="Int. J. Syst. Evol. Microbiol.">
        <title>Complete genome sequence of Corynebacterium casei LMG S-19264T (=DSM 44701T), isolated from a smear-ripened cheese.</title>
        <authorList>
            <consortium name="US DOE Joint Genome Institute (JGI-PGF)"/>
            <person name="Walter F."/>
            <person name="Albersmeier A."/>
            <person name="Kalinowski J."/>
            <person name="Ruckert C."/>
        </authorList>
    </citation>
    <scope>NUCLEOTIDE SEQUENCE [LARGE SCALE GENOMIC DNA]</scope>
    <source>
        <strain evidence="1 2">CGMCC 1.12976</strain>
    </source>
</reference>
<accession>A0A917EZT0</accession>
<evidence type="ECO:0000313" key="2">
    <source>
        <dbReference type="Proteomes" id="UP000598775"/>
    </source>
</evidence>
<organism evidence="1 2">
    <name type="scientific">Subtercola lobariae</name>
    <dbReference type="NCBI Taxonomy" id="1588641"/>
    <lineage>
        <taxon>Bacteria</taxon>
        <taxon>Bacillati</taxon>
        <taxon>Actinomycetota</taxon>
        <taxon>Actinomycetes</taxon>
        <taxon>Micrococcales</taxon>
        <taxon>Microbacteriaceae</taxon>
        <taxon>Subtercola</taxon>
    </lineage>
</organism>
<protein>
    <submittedName>
        <fullName evidence="1">Uncharacterized protein</fullName>
    </submittedName>
</protein>
<evidence type="ECO:0000313" key="1">
    <source>
        <dbReference type="EMBL" id="GGF34595.1"/>
    </source>
</evidence>
<gene>
    <name evidence="1" type="ORF">GCM10011399_29630</name>
</gene>
<comment type="caution">
    <text evidence="1">The sequence shown here is derived from an EMBL/GenBank/DDBJ whole genome shotgun (WGS) entry which is preliminary data.</text>
</comment>
<proteinExistence type="predicted"/>
<dbReference type="AlphaFoldDB" id="A0A917EZT0"/>
<dbReference type="Proteomes" id="UP000598775">
    <property type="component" value="Unassembled WGS sequence"/>
</dbReference>
<name>A0A917EZT0_9MICO</name>